<dbReference type="Gene3D" id="3.40.630.30">
    <property type="match status" value="1"/>
</dbReference>
<evidence type="ECO:0000313" key="13">
    <source>
        <dbReference type="Proteomes" id="UP000298663"/>
    </source>
</evidence>
<dbReference type="PANTHER" id="PTHR14744:SF15">
    <property type="entry name" value="N-ALPHA-ACETYLTRANSFERASE 60"/>
    <property type="match status" value="1"/>
</dbReference>
<dbReference type="EC" id="2.3.1.48" evidence="1"/>
<gene>
    <name evidence="12" type="ORF">L596_009462</name>
</gene>
<dbReference type="InterPro" id="IPR016181">
    <property type="entry name" value="Acyl_CoA_acyltransferase"/>
</dbReference>
<dbReference type="STRING" id="34508.A0A4U5PG76"/>
<feature type="domain" description="N-acetyltransferase" evidence="11">
    <location>
        <begin position="1"/>
        <end position="162"/>
    </location>
</feature>
<comment type="catalytic activity">
    <reaction evidence="9">
        <text>L-lysyl-[protein] + acetyl-CoA = N(6)-acetyl-L-lysyl-[protein] + CoA + H(+)</text>
        <dbReference type="Rhea" id="RHEA:45948"/>
        <dbReference type="Rhea" id="RHEA-COMP:9752"/>
        <dbReference type="Rhea" id="RHEA-COMP:10731"/>
        <dbReference type="ChEBI" id="CHEBI:15378"/>
        <dbReference type="ChEBI" id="CHEBI:29969"/>
        <dbReference type="ChEBI" id="CHEBI:57287"/>
        <dbReference type="ChEBI" id="CHEBI:57288"/>
        <dbReference type="ChEBI" id="CHEBI:61930"/>
        <dbReference type="EC" id="2.3.1.48"/>
    </reaction>
</comment>
<evidence type="ECO:0000256" key="6">
    <source>
        <dbReference type="ARBA" id="ARBA00025774"/>
    </source>
</evidence>
<reference evidence="12 13" key="2">
    <citation type="journal article" date="2019" name="G3 (Bethesda)">
        <title>Hybrid Assembly of the Genome of the Entomopathogenic Nematode Steinernema carpocapsae Identifies the X-Chromosome.</title>
        <authorList>
            <person name="Serra L."/>
            <person name="Macchietto M."/>
            <person name="Macias-Munoz A."/>
            <person name="McGill C.J."/>
            <person name="Rodriguez I.M."/>
            <person name="Rodriguez B."/>
            <person name="Murad R."/>
            <person name="Mortazavi A."/>
        </authorList>
    </citation>
    <scope>NUCLEOTIDE SEQUENCE [LARGE SCALE GENOMIC DNA]</scope>
    <source>
        <strain evidence="12 13">ALL</strain>
    </source>
</reference>
<dbReference type="PANTHER" id="PTHR14744">
    <property type="entry name" value="N-ALPHA-ACETYLTRANSFERASE 60"/>
    <property type="match status" value="1"/>
</dbReference>
<evidence type="ECO:0000256" key="7">
    <source>
        <dbReference type="ARBA" id="ARBA00026111"/>
    </source>
</evidence>
<keyword evidence="13" id="KW-1185">Reference proteome</keyword>
<keyword evidence="3" id="KW-0159">Chromosome partition</keyword>
<dbReference type="SUPFAM" id="SSF55729">
    <property type="entry name" value="Acyl-CoA N-acyltransferases (Nat)"/>
    <property type="match status" value="1"/>
</dbReference>
<dbReference type="GO" id="GO:0120518">
    <property type="term" value="F:protein N-terminal-methionine acetyltransferase activity"/>
    <property type="evidence" value="ECO:0007669"/>
    <property type="project" value="UniProtKB-EC"/>
</dbReference>
<dbReference type="Proteomes" id="UP000298663">
    <property type="component" value="Unassembled WGS sequence"/>
</dbReference>
<dbReference type="InterPro" id="IPR045141">
    <property type="entry name" value="NAA60-like"/>
</dbReference>
<evidence type="ECO:0000313" key="12">
    <source>
        <dbReference type="EMBL" id="TKR95271.1"/>
    </source>
</evidence>
<dbReference type="AlphaFoldDB" id="A0A4U5PG76"/>
<keyword evidence="4" id="KW-0156">Chromatin regulator</keyword>
<evidence type="ECO:0000256" key="8">
    <source>
        <dbReference type="ARBA" id="ARBA00026144"/>
    </source>
</evidence>
<dbReference type="CDD" id="cd04301">
    <property type="entry name" value="NAT_SF"/>
    <property type="match status" value="1"/>
</dbReference>
<dbReference type="GO" id="GO:0000139">
    <property type="term" value="C:Golgi membrane"/>
    <property type="evidence" value="ECO:0007669"/>
    <property type="project" value="TreeGrafter"/>
</dbReference>
<evidence type="ECO:0000256" key="5">
    <source>
        <dbReference type="ARBA" id="ARBA00023315"/>
    </source>
</evidence>
<evidence type="ECO:0000256" key="10">
    <source>
        <dbReference type="ARBA" id="ARBA00048848"/>
    </source>
</evidence>
<evidence type="ECO:0000256" key="2">
    <source>
        <dbReference type="ARBA" id="ARBA00022679"/>
    </source>
</evidence>
<comment type="similarity">
    <text evidence="6">Belongs to the acetyltransferase family. NAA60 subfamily.</text>
</comment>
<accession>A0A4U5PG76</accession>
<protein>
    <recommendedName>
        <fullName evidence="8">N-alpha-acetyltransferase 60</fullName>
        <ecNumber evidence="7">2.3.1.259</ecNumber>
        <ecNumber evidence="1">2.3.1.48</ecNumber>
    </recommendedName>
</protein>
<dbReference type="EC" id="2.3.1.259" evidence="7"/>
<evidence type="ECO:0000256" key="9">
    <source>
        <dbReference type="ARBA" id="ARBA00048017"/>
    </source>
</evidence>
<evidence type="ECO:0000256" key="4">
    <source>
        <dbReference type="ARBA" id="ARBA00022853"/>
    </source>
</evidence>
<comment type="catalytic activity">
    <reaction evidence="10">
        <text>N-terminal L-methionyl-[transmembrane protein] + acetyl-CoA = N-terminal N(alpha)-acetyl-L-methionyl-[transmembrane protein] + CoA + H(+)</text>
        <dbReference type="Rhea" id="RHEA:50604"/>
        <dbReference type="Rhea" id="RHEA-COMP:12745"/>
        <dbReference type="Rhea" id="RHEA-COMP:12746"/>
        <dbReference type="ChEBI" id="CHEBI:15378"/>
        <dbReference type="ChEBI" id="CHEBI:57287"/>
        <dbReference type="ChEBI" id="CHEBI:57288"/>
        <dbReference type="ChEBI" id="CHEBI:64731"/>
        <dbReference type="ChEBI" id="CHEBI:133414"/>
        <dbReference type="EC" id="2.3.1.259"/>
    </reaction>
</comment>
<dbReference type="PROSITE" id="PS51186">
    <property type="entry name" value="GNAT"/>
    <property type="match status" value="1"/>
</dbReference>
<keyword evidence="5" id="KW-0012">Acyltransferase</keyword>
<dbReference type="GO" id="GO:0007059">
    <property type="term" value="P:chromosome segregation"/>
    <property type="evidence" value="ECO:0007669"/>
    <property type="project" value="UniProtKB-KW"/>
</dbReference>
<proteinExistence type="inferred from homology"/>
<organism evidence="12 13">
    <name type="scientific">Steinernema carpocapsae</name>
    <name type="common">Entomopathogenic nematode</name>
    <dbReference type="NCBI Taxonomy" id="34508"/>
    <lineage>
        <taxon>Eukaryota</taxon>
        <taxon>Metazoa</taxon>
        <taxon>Ecdysozoa</taxon>
        <taxon>Nematoda</taxon>
        <taxon>Chromadorea</taxon>
        <taxon>Rhabditida</taxon>
        <taxon>Tylenchina</taxon>
        <taxon>Panagrolaimomorpha</taxon>
        <taxon>Strongyloidoidea</taxon>
        <taxon>Steinernematidae</taxon>
        <taxon>Steinernema</taxon>
    </lineage>
</organism>
<sequence>MNDVLALQRLVKETLPLEYPNWWFEEFCLNLNHNHSAIGCFLEDSLVGFIDVDLDYYNSELKFRNTSFEYQLEVESERQLASVECIGVYRLYQGHGIASKLIRLALEDCKTHRLKPNLVYLYTHKDNFAAHGLYKKMGFTKVHKIDGYYEDGDAFAFVKNLARNQTDKELFDNLSKIAEAK</sequence>
<name>A0A4U5PG76_STECR</name>
<dbReference type="GO" id="GO:0004402">
    <property type="term" value="F:histone acetyltransferase activity"/>
    <property type="evidence" value="ECO:0007669"/>
    <property type="project" value="TreeGrafter"/>
</dbReference>
<evidence type="ECO:0000256" key="1">
    <source>
        <dbReference type="ARBA" id="ARBA00013184"/>
    </source>
</evidence>
<keyword evidence="2" id="KW-0808">Transferase</keyword>
<evidence type="ECO:0000256" key="3">
    <source>
        <dbReference type="ARBA" id="ARBA00022829"/>
    </source>
</evidence>
<dbReference type="EMBL" id="AZBU02000002">
    <property type="protein sequence ID" value="TKR95271.1"/>
    <property type="molecule type" value="Genomic_DNA"/>
</dbReference>
<dbReference type="OrthoDB" id="47374at2759"/>
<comment type="caution">
    <text evidence="12">The sequence shown here is derived from an EMBL/GenBank/DDBJ whole genome shotgun (WGS) entry which is preliminary data.</text>
</comment>
<dbReference type="Pfam" id="PF00583">
    <property type="entry name" value="Acetyltransf_1"/>
    <property type="match status" value="1"/>
</dbReference>
<reference evidence="12 13" key="1">
    <citation type="journal article" date="2015" name="Genome Biol.">
        <title>Comparative genomics of Steinernema reveals deeply conserved gene regulatory networks.</title>
        <authorList>
            <person name="Dillman A.R."/>
            <person name="Macchietto M."/>
            <person name="Porter C.F."/>
            <person name="Rogers A."/>
            <person name="Williams B."/>
            <person name="Antoshechkin I."/>
            <person name="Lee M.M."/>
            <person name="Goodwin Z."/>
            <person name="Lu X."/>
            <person name="Lewis E.E."/>
            <person name="Goodrich-Blair H."/>
            <person name="Stock S.P."/>
            <person name="Adams B.J."/>
            <person name="Sternberg P.W."/>
            <person name="Mortazavi A."/>
        </authorList>
    </citation>
    <scope>NUCLEOTIDE SEQUENCE [LARGE SCALE GENOMIC DNA]</scope>
    <source>
        <strain evidence="12 13">ALL</strain>
    </source>
</reference>
<evidence type="ECO:0000259" key="11">
    <source>
        <dbReference type="PROSITE" id="PS51186"/>
    </source>
</evidence>
<dbReference type="InterPro" id="IPR000182">
    <property type="entry name" value="GNAT_dom"/>
</dbReference>